<dbReference type="InterPro" id="IPR017998">
    <property type="entry name" value="Chaperone_TCP-1"/>
</dbReference>
<dbReference type="Proteomes" id="UP001642260">
    <property type="component" value="Unassembled WGS sequence"/>
</dbReference>
<comment type="similarity">
    <text evidence="1">Belongs to the TCP-1 chaperonin family.</text>
</comment>
<evidence type="ECO:0000256" key="3">
    <source>
        <dbReference type="ARBA" id="ARBA00022840"/>
    </source>
</evidence>
<gene>
    <name evidence="5" type="ORF">ERUC_LOCUS19294</name>
</gene>
<dbReference type="EMBL" id="CAKOAT010183488">
    <property type="protein sequence ID" value="CAH8353539.1"/>
    <property type="molecule type" value="Genomic_DNA"/>
</dbReference>
<dbReference type="Pfam" id="PF00118">
    <property type="entry name" value="Cpn60_TCP1"/>
    <property type="match status" value="1"/>
</dbReference>
<evidence type="ECO:0000256" key="4">
    <source>
        <dbReference type="ARBA" id="ARBA00023186"/>
    </source>
</evidence>
<dbReference type="Gene3D" id="3.30.260.10">
    <property type="entry name" value="TCP-1-like chaperonin intermediate domain"/>
    <property type="match status" value="1"/>
</dbReference>
<dbReference type="InterPro" id="IPR002194">
    <property type="entry name" value="Chaperonin_TCP-1_CS"/>
</dbReference>
<proteinExistence type="inferred from homology"/>
<evidence type="ECO:0000313" key="5">
    <source>
        <dbReference type="EMBL" id="CAH8353539.1"/>
    </source>
</evidence>
<dbReference type="PANTHER" id="PTHR11353">
    <property type="entry name" value="CHAPERONIN"/>
    <property type="match status" value="1"/>
</dbReference>
<protein>
    <submittedName>
        <fullName evidence="5">Uncharacterized protein</fullName>
    </submittedName>
</protein>
<keyword evidence="4" id="KW-0143">Chaperone</keyword>
<dbReference type="GO" id="GO:0005524">
    <property type="term" value="F:ATP binding"/>
    <property type="evidence" value="ECO:0007669"/>
    <property type="project" value="UniProtKB-KW"/>
</dbReference>
<dbReference type="SUPFAM" id="SSF48592">
    <property type="entry name" value="GroEL equatorial domain-like"/>
    <property type="match status" value="1"/>
</dbReference>
<dbReference type="InterPro" id="IPR027410">
    <property type="entry name" value="TCP-1-like_intermed_sf"/>
</dbReference>
<dbReference type="Gene3D" id="1.10.560.10">
    <property type="entry name" value="GroEL-like equatorial domain"/>
    <property type="match status" value="1"/>
</dbReference>
<name>A0ABC8K4U4_ERUVS</name>
<dbReference type="AlphaFoldDB" id="A0ABC8K4U4"/>
<evidence type="ECO:0000256" key="2">
    <source>
        <dbReference type="ARBA" id="ARBA00022741"/>
    </source>
</evidence>
<evidence type="ECO:0000313" key="6">
    <source>
        <dbReference type="Proteomes" id="UP001642260"/>
    </source>
</evidence>
<evidence type="ECO:0000256" key="1">
    <source>
        <dbReference type="ARBA" id="ARBA00008020"/>
    </source>
</evidence>
<sequence>MVTTFKPPLQGIVVTNDGNMLFCSTIELSRTQDEEVGDGTTSLVKCYYMLPKHSLKRVTIICRAYNKALEDAIAVLDKIAMSIHVNDRATVLGLVKSCIGTKFTSQFGHLSYCWIIDLSQYFGIHKKLKLGLRSLQALTFGYSTPK</sequence>
<keyword evidence="6" id="KW-1185">Reference proteome</keyword>
<dbReference type="InterPro" id="IPR002423">
    <property type="entry name" value="Cpn60/GroEL/TCP-1"/>
</dbReference>
<keyword evidence="2" id="KW-0547">Nucleotide-binding</keyword>
<reference evidence="5 6" key="1">
    <citation type="submission" date="2022-03" db="EMBL/GenBank/DDBJ databases">
        <authorList>
            <person name="Macdonald S."/>
            <person name="Ahmed S."/>
            <person name="Newling K."/>
        </authorList>
    </citation>
    <scope>NUCLEOTIDE SEQUENCE [LARGE SCALE GENOMIC DNA]</scope>
</reference>
<dbReference type="InterPro" id="IPR027413">
    <property type="entry name" value="GROEL-like_equatorial_sf"/>
</dbReference>
<keyword evidence="3" id="KW-0067">ATP-binding</keyword>
<dbReference type="PROSITE" id="PS00995">
    <property type="entry name" value="TCP1_3"/>
    <property type="match status" value="1"/>
</dbReference>
<accession>A0ABC8K4U4</accession>
<comment type="caution">
    <text evidence="5">The sequence shown here is derived from an EMBL/GenBank/DDBJ whole genome shotgun (WGS) entry which is preliminary data.</text>
</comment>
<organism evidence="5 6">
    <name type="scientific">Eruca vesicaria subsp. sativa</name>
    <name type="common">Garden rocket</name>
    <name type="synonym">Eruca sativa</name>
    <dbReference type="NCBI Taxonomy" id="29727"/>
    <lineage>
        <taxon>Eukaryota</taxon>
        <taxon>Viridiplantae</taxon>
        <taxon>Streptophyta</taxon>
        <taxon>Embryophyta</taxon>
        <taxon>Tracheophyta</taxon>
        <taxon>Spermatophyta</taxon>
        <taxon>Magnoliopsida</taxon>
        <taxon>eudicotyledons</taxon>
        <taxon>Gunneridae</taxon>
        <taxon>Pentapetalae</taxon>
        <taxon>rosids</taxon>
        <taxon>malvids</taxon>
        <taxon>Brassicales</taxon>
        <taxon>Brassicaceae</taxon>
        <taxon>Brassiceae</taxon>
        <taxon>Eruca</taxon>
    </lineage>
</organism>